<dbReference type="EMBL" id="FOZK01000002">
    <property type="protein sequence ID" value="SFR97370.1"/>
    <property type="molecule type" value="Genomic_DNA"/>
</dbReference>
<gene>
    <name evidence="1" type="ORF">SAMN05216559_1840</name>
</gene>
<accession>A0A1I6L2C9</accession>
<dbReference type="Proteomes" id="UP000199062">
    <property type="component" value="Unassembled WGS sequence"/>
</dbReference>
<dbReference type="PROSITE" id="PS51257">
    <property type="entry name" value="PROKAR_LIPOPROTEIN"/>
    <property type="match status" value="1"/>
</dbReference>
<sequence length="318" mass="35077">MPRRTLLTSTASLLPVALAGCQTGPATSGNFVDEVPTASFQMNPVTDAELPEKVLYSLQSYPDEDRDAALLKRIRDGGATTEGTRPPLPANRHIATDDAVVELSKEVVDETPATTYSVKVDIVQDSIQDDEAIRFADLPEVDRTVFSDKGLADGDVVGIGTTLLYTHEERKQSVLVPESEYSYIVWENGAEAEWVVDDSYETSLKTYDYSANEVATAAAYGQVMRERFAFEFADLSSEQREIVETAISDERYVVGPDETPPEPLVDLADQFRPQEQAKGLDESREDGLGGPYIVRYEGEIYWTTFDVNDESFATSTPS</sequence>
<protein>
    <submittedName>
        <fullName evidence="1">Uncharacterized protein</fullName>
    </submittedName>
</protein>
<evidence type="ECO:0000313" key="2">
    <source>
        <dbReference type="Proteomes" id="UP000199062"/>
    </source>
</evidence>
<reference evidence="1 2" key="1">
    <citation type="submission" date="2016-10" db="EMBL/GenBank/DDBJ databases">
        <authorList>
            <person name="de Groot N.N."/>
        </authorList>
    </citation>
    <scope>NUCLEOTIDE SEQUENCE [LARGE SCALE GENOMIC DNA]</scope>
    <source>
        <strain evidence="1 2">CGMCC 1.10457</strain>
    </source>
</reference>
<proteinExistence type="predicted"/>
<organism evidence="1 2">
    <name type="scientific">Halomicrobium zhouii</name>
    <dbReference type="NCBI Taxonomy" id="767519"/>
    <lineage>
        <taxon>Archaea</taxon>
        <taxon>Methanobacteriati</taxon>
        <taxon>Methanobacteriota</taxon>
        <taxon>Stenosarchaea group</taxon>
        <taxon>Halobacteria</taxon>
        <taxon>Halobacteriales</taxon>
        <taxon>Haloarculaceae</taxon>
        <taxon>Halomicrobium</taxon>
    </lineage>
</organism>
<evidence type="ECO:0000313" key="1">
    <source>
        <dbReference type="EMBL" id="SFR97370.1"/>
    </source>
</evidence>
<dbReference type="AlphaFoldDB" id="A0A1I6L2C9"/>
<keyword evidence="2" id="KW-1185">Reference proteome</keyword>
<name>A0A1I6L2C9_9EURY</name>